<dbReference type="EMBL" id="CP001287">
    <property type="protein sequence ID" value="ACK67462.1"/>
    <property type="molecule type" value="Genomic_DNA"/>
</dbReference>
<gene>
    <name evidence="1" type="ordered locus">PCC8801_3497</name>
</gene>
<reference evidence="2" key="1">
    <citation type="journal article" date="2011" name="MBio">
        <title>Novel metabolic attributes of the genus Cyanothece, comprising a group of unicellular nitrogen-fixing Cyanobacteria.</title>
        <authorList>
            <person name="Bandyopadhyay A."/>
            <person name="Elvitigala T."/>
            <person name="Welsh E."/>
            <person name="Stockel J."/>
            <person name="Liberton M."/>
            <person name="Min H."/>
            <person name="Sherman L.A."/>
            <person name="Pakrasi H.B."/>
        </authorList>
    </citation>
    <scope>NUCLEOTIDE SEQUENCE [LARGE SCALE GENOMIC DNA]</scope>
    <source>
        <strain evidence="2">PCC 8801</strain>
    </source>
</reference>
<dbReference type="KEGG" id="cyp:PCC8801_3497"/>
<dbReference type="STRING" id="41431.PCC8801_3497"/>
<dbReference type="AlphaFoldDB" id="B7K0H8"/>
<organism evidence="1 2">
    <name type="scientific">Rippkaea orientalis (strain PCC 8801 / RF-1)</name>
    <name type="common">Cyanothece sp. (strain PCC 8801)</name>
    <dbReference type="NCBI Taxonomy" id="41431"/>
    <lineage>
        <taxon>Bacteria</taxon>
        <taxon>Bacillati</taxon>
        <taxon>Cyanobacteriota</taxon>
        <taxon>Cyanophyceae</taxon>
        <taxon>Oscillatoriophycideae</taxon>
        <taxon>Chroococcales</taxon>
        <taxon>Aphanothecaceae</taxon>
        <taxon>Rippkaea</taxon>
        <taxon>Rippkaea orientalis</taxon>
    </lineage>
</organism>
<protein>
    <submittedName>
        <fullName evidence="1">Uncharacterized protein</fullName>
    </submittedName>
</protein>
<dbReference type="RefSeq" id="WP_012596721.1">
    <property type="nucleotide sequence ID" value="NC_011726.1"/>
</dbReference>
<proteinExistence type="predicted"/>
<name>B7K0H8_RIPO1</name>
<dbReference type="OrthoDB" id="573366at2"/>
<accession>B7K0H8</accession>
<dbReference type="eggNOG" id="ENOG50337QH">
    <property type="taxonomic scope" value="Bacteria"/>
</dbReference>
<evidence type="ECO:0000313" key="1">
    <source>
        <dbReference type="EMBL" id="ACK67462.1"/>
    </source>
</evidence>
<dbReference type="HOGENOM" id="CLU_1926544_0_0_3"/>
<sequence length="125" mass="14383">MSRFSKLIDDLENLDQQDIKNSAKVYGITATLSSRLQEILIDLDSPKKLLSSGKITQEELIKCYGNYNNAYQVYQKAYGIKCRKGWNYLLKAIQDLSPPISLEQRVEKLEQTVKILLEILLENKT</sequence>
<keyword evidence="2" id="KW-1185">Reference proteome</keyword>
<evidence type="ECO:0000313" key="2">
    <source>
        <dbReference type="Proteomes" id="UP000008204"/>
    </source>
</evidence>
<dbReference type="Proteomes" id="UP000008204">
    <property type="component" value="Chromosome"/>
</dbReference>